<dbReference type="Gene3D" id="3.40.50.2300">
    <property type="match status" value="2"/>
</dbReference>
<name>A0A3E0DEN3_9GAMM</name>
<comment type="caution">
    <text evidence="2">The sequence shown here is derived from an EMBL/GenBank/DDBJ whole genome shotgun (WGS) entry which is preliminary data.</text>
</comment>
<reference evidence="2 3" key="1">
    <citation type="submission" date="2018-08" db="EMBL/GenBank/DDBJ databases">
        <title>Genomic Encyclopedia of Type Strains, Phase III (KMG-III): the genomes of soil and plant-associated and newly described type strains.</title>
        <authorList>
            <person name="Whitman W."/>
        </authorList>
    </citation>
    <scope>NUCLEOTIDE SEQUENCE [LARGE SCALE GENOMIC DNA]</scope>
    <source>
        <strain evidence="2 3">CECT 7375</strain>
    </source>
</reference>
<dbReference type="GO" id="GO:0003700">
    <property type="term" value="F:DNA-binding transcription factor activity"/>
    <property type="evidence" value="ECO:0007669"/>
    <property type="project" value="TreeGrafter"/>
</dbReference>
<protein>
    <submittedName>
        <fullName evidence="2">Monosaccharide ABC transporter substrate-binding protein (CUT2 family)</fullName>
    </submittedName>
</protein>
<dbReference type="RefSeq" id="WP_115899041.1">
    <property type="nucleotide sequence ID" value="NZ_QUNG01000017.1"/>
</dbReference>
<gene>
    <name evidence="2" type="ORF">DFP81_11752</name>
</gene>
<dbReference type="GO" id="GO:0000976">
    <property type="term" value="F:transcription cis-regulatory region binding"/>
    <property type="evidence" value="ECO:0007669"/>
    <property type="project" value="TreeGrafter"/>
</dbReference>
<dbReference type="EMBL" id="QUNG01000017">
    <property type="protein sequence ID" value="REG81043.1"/>
    <property type="molecule type" value="Genomic_DNA"/>
</dbReference>
<dbReference type="InterPro" id="IPR028082">
    <property type="entry name" value="Peripla_BP_I"/>
</dbReference>
<dbReference type="OrthoDB" id="9784024at2"/>
<feature type="domain" description="Periplasmic binding protein" evidence="1">
    <location>
        <begin position="125"/>
        <end position="274"/>
    </location>
</feature>
<dbReference type="AlphaFoldDB" id="A0A3E0DEN3"/>
<keyword evidence="3" id="KW-1185">Reference proteome</keyword>
<dbReference type="GO" id="GO:0055085">
    <property type="term" value="P:transmembrane transport"/>
    <property type="evidence" value="ECO:0007669"/>
    <property type="project" value="UniProtKB-ARBA"/>
</dbReference>
<dbReference type="PANTHER" id="PTHR30146">
    <property type="entry name" value="LACI-RELATED TRANSCRIPTIONAL REPRESSOR"/>
    <property type="match status" value="1"/>
</dbReference>
<dbReference type="Proteomes" id="UP000256542">
    <property type="component" value="Unassembled WGS sequence"/>
</dbReference>
<accession>A0A3E0DEN3</accession>
<dbReference type="SUPFAM" id="SSF53822">
    <property type="entry name" value="Periplasmic binding protein-like I"/>
    <property type="match status" value="1"/>
</dbReference>
<evidence type="ECO:0000313" key="3">
    <source>
        <dbReference type="Proteomes" id="UP000256542"/>
    </source>
</evidence>
<dbReference type="Pfam" id="PF13407">
    <property type="entry name" value="Peripla_BP_4"/>
    <property type="match status" value="1"/>
</dbReference>
<dbReference type="InterPro" id="IPR025997">
    <property type="entry name" value="SBP_2_dom"/>
</dbReference>
<evidence type="ECO:0000259" key="1">
    <source>
        <dbReference type="Pfam" id="PF13407"/>
    </source>
</evidence>
<evidence type="ECO:0000313" key="2">
    <source>
        <dbReference type="EMBL" id="REG81043.1"/>
    </source>
</evidence>
<dbReference type="PANTHER" id="PTHR30146:SF145">
    <property type="entry name" value="RIBOSE OPERON REPRESSOR"/>
    <property type="match status" value="1"/>
</dbReference>
<proteinExistence type="predicted"/>
<sequence>MRRLPFKLFVIVMIGWLIPLQAANVQSFTMDSHHFYSLFPAQQSLSEQFSAVINAPPDPVDILQRRPVHITILLFGRANNLKNLSLVDAAQRRLNELKIDYRLETVYGKRNHYDVIEYEKLKRSRPDYVVMTELDMVQSRYIEQLLRDTHVKVIFYDMATPLSNWQYHAPFMYVGFDKIKVVNMLVSYLHRQLPAKAKIAAFLADSSALGDLRCDAFLDAMAALNRPIQSIQTMDSTRQSGRAAARVLLEAKSVDFIFSCTQNISDGVVSALKEFPNQKVRTNSWGFSDNELSNLTSQRVLVSTLFRWDDLAIAIAEGIKSDIEGEPVPKLYMARASLISSGLDLDSLKLLIGRAYRYSGEGL</sequence>
<organism evidence="2 3">
    <name type="scientific">Marinomonas pollencensis</name>
    <dbReference type="NCBI Taxonomy" id="491954"/>
    <lineage>
        <taxon>Bacteria</taxon>
        <taxon>Pseudomonadati</taxon>
        <taxon>Pseudomonadota</taxon>
        <taxon>Gammaproteobacteria</taxon>
        <taxon>Oceanospirillales</taxon>
        <taxon>Oceanospirillaceae</taxon>
        <taxon>Marinomonas</taxon>
    </lineage>
</organism>